<reference evidence="3 4" key="1">
    <citation type="submission" date="2015-01" db="EMBL/GenBank/DDBJ databases">
        <title>Lactococcus lactis subsp.lactis JCM 5805 whole genome shotgun sequence.</title>
        <authorList>
            <person name="Fujii T."/>
            <person name="Tomita Y."/>
            <person name="Ikushima S."/>
            <person name="Fujiwara D."/>
        </authorList>
    </citation>
    <scope>NUCLEOTIDE SEQUENCE [LARGE SCALE GENOMIC DNA]</scope>
    <source>
        <strain evidence="3 4">JCM 5805</strain>
    </source>
</reference>
<feature type="domain" description="Phage tail tape measure protein" evidence="2">
    <location>
        <begin position="97"/>
        <end position="296"/>
    </location>
</feature>
<dbReference type="AlphaFoldDB" id="A0A0B8QZN0"/>
<proteinExistence type="predicted"/>
<accession>A0A0B8QZN0</accession>
<dbReference type="PATRIC" id="fig|1360.96.peg.760"/>
<dbReference type="Proteomes" id="UP000031847">
    <property type="component" value="Unassembled WGS sequence"/>
</dbReference>
<evidence type="ECO:0000256" key="1">
    <source>
        <dbReference type="ARBA" id="ARBA00022612"/>
    </source>
</evidence>
<dbReference type="PANTHER" id="PTHR37813:SF1">
    <property type="entry name" value="FELS-2 PROPHAGE PROTEIN"/>
    <property type="match status" value="1"/>
</dbReference>
<dbReference type="InterPro" id="IPR010090">
    <property type="entry name" value="Phage_tape_meas"/>
</dbReference>
<evidence type="ECO:0000259" key="2">
    <source>
        <dbReference type="Pfam" id="PF10145"/>
    </source>
</evidence>
<comment type="caution">
    <text evidence="3">The sequence shown here is derived from an EMBL/GenBank/DDBJ whole genome shotgun (WGS) entry which is preliminary data.</text>
</comment>
<evidence type="ECO:0000313" key="4">
    <source>
        <dbReference type="Proteomes" id="UP000031847"/>
    </source>
</evidence>
<dbReference type="Gene3D" id="1.20.120.20">
    <property type="entry name" value="Apolipoprotein"/>
    <property type="match status" value="1"/>
</dbReference>
<dbReference type="NCBIfam" id="TIGR01760">
    <property type="entry name" value="tape_meas_TP901"/>
    <property type="match status" value="1"/>
</dbReference>
<dbReference type="Pfam" id="PF10145">
    <property type="entry name" value="PhageMin_Tail"/>
    <property type="match status" value="1"/>
</dbReference>
<sequence length="937" mass="100287">MESFSVQAYLKATDNNFVSTFKNAAKEVQNFQNNTNSTMSTVGQVTTSAGKTLTKAVTVPIIGIGVAAAKVGGDFESQMSRVKAISGATGSSFEELRQQAIDLGAKTAFSAKESATGMENLASAGFNTKEIMAAMPGLLDLAAVSGGDVAMASENAATALRGFNLDASQSGHVADVFAKAAADTNAEVGDMGEAMKYIAPVANSMGFSIEEVSAAIGIMSDAGIKGSQAGTSLRGALSRLAKPTDEMQSKMDELGLSFYDSEGKMKPLKDQIGMLKDAFKGLTPEQQQNALVTLYGQESLSGMMALIDKGPDKLGKLTDSLKNSDGAADKMAKTMQDNMNSSLEQMMGALESAAIVVQKILAPAVRKVADSISGLVDKFVSAPEPVQKMIVTIGLIVAAIGPLLVIFGQAVLVLQRVKVGFLALRSGLALIGSGFTAISLPVLGIIAAIAAVIAIGILVYKNWDKISKFGKEVWANVKKFASDAAEAIKEKWGDITQWFSNTWKSIKEGAKGLWDGTIQGAKDAVDSVKNAWNGIKEWFANLWKGTTSGLTSAWNSVTTTLAPFVETIKTIFQPMLEFFSGLWDQVKTIFGSAWEIIKTVVMGPVLLLIDLITGDFNQFKEDFGMLWQTLATAIQTIVQTFVNIVVGFYSSFFQTVVNIWTTIVNTIQSLWGAFTTWVVNMAKSIVDGIVNGWNSFKQGTVDLWNATVQWVKDTWASFKQWVIDSANAIVNGVKQGWENLKQGTIDLWNGMINGLKGIWDGLKQSVSDLIDNVKTTFNNLKNINLLDIGKAIIDGLVKGLKKKWEDGMKFISGIGKWIREHKGPIRKDRKLLTPAGNAIMTGLNSGLTGGFRDVQSNVSGMGDMIANAINSDYSVDIGANVAAANRSISSQVSHDVNLNQGKQPASFTVKLGNQIFKAFVDDISNAQGQAINLNMGF</sequence>
<organism evidence="3 4">
    <name type="scientific">Lactococcus lactis subsp. lactis</name>
    <name type="common">Streptococcus lactis</name>
    <dbReference type="NCBI Taxonomy" id="1360"/>
    <lineage>
        <taxon>Bacteria</taxon>
        <taxon>Bacillati</taxon>
        <taxon>Bacillota</taxon>
        <taxon>Bacilli</taxon>
        <taxon>Lactobacillales</taxon>
        <taxon>Streptococcaceae</taxon>
        <taxon>Lactococcus</taxon>
    </lineage>
</organism>
<name>A0A0B8QZN0_LACLL</name>
<dbReference type="PANTHER" id="PTHR37813">
    <property type="entry name" value="FELS-2 PROPHAGE PROTEIN"/>
    <property type="match status" value="1"/>
</dbReference>
<dbReference type="Gene3D" id="1.10.287.700">
    <property type="entry name" value="Helix hairpin bin"/>
    <property type="match status" value="1"/>
</dbReference>
<protein>
    <submittedName>
        <fullName evidence="3">Phage-related tail protein</fullName>
    </submittedName>
</protein>
<gene>
    <name evidence="3" type="ORF">JCM5805K_0532</name>
</gene>
<dbReference type="RefSeq" id="WP_025016883.1">
    <property type="nucleotide sequence ID" value="NZ_BAABQR010000008.1"/>
</dbReference>
<dbReference type="EMBL" id="BBSI01000015">
    <property type="protein sequence ID" value="GAM79424.1"/>
    <property type="molecule type" value="Genomic_DNA"/>
</dbReference>
<evidence type="ECO:0000313" key="3">
    <source>
        <dbReference type="EMBL" id="GAM79424.1"/>
    </source>
</evidence>
<keyword evidence="1" id="KW-1188">Viral release from host cell</keyword>